<accession>K0JZ58</accession>
<feature type="domain" description="HTH luxR-type" evidence="4">
    <location>
        <begin position="196"/>
        <end position="255"/>
    </location>
</feature>
<dbReference type="SMART" id="SM00421">
    <property type="entry name" value="HTH_LUXR"/>
    <property type="match status" value="1"/>
</dbReference>
<proteinExistence type="predicted"/>
<gene>
    <name evidence="5" type="ordered locus">BN6_22220</name>
</gene>
<evidence type="ECO:0000259" key="4">
    <source>
        <dbReference type="PROSITE" id="PS50043"/>
    </source>
</evidence>
<dbReference type="Pfam" id="PF00196">
    <property type="entry name" value="GerE"/>
    <property type="match status" value="1"/>
</dbReference>
<keyword evidence="6" id="KW-1185">Reference proteome</keyword>
<organism evidence="5 6">
    <name type="scientific">Saccharothrix espanaensis (strain ATCC 51144 / DSM 44229 / JCM 9112 / NBRC 15066 / NRRL 15764)</name>
    <dbReference type="NCBI Taxonomy" id="1179773"/>
    <lineage>
        <taxon>Bacteria</taxon>
        <taxon>Bacillati</taxon>
        <taxon>Actinomycetota</taxon>
        <taxon>Actinomycetes</taxon>
        <taxon>Pseudonocardiales</taxon>
        <taxon>Pseudonocardiaceae</taxon>
        <taxon>Saccharothrix</taxon>
    </lineage>
</organism>
<dbReference type="HOGENOM" id="CLU_1089447_0_0_11"/>
<sequence>MRAEEAFRAAGSHPLAQVFPVGISAAGGMAGMLLSRGETTAAAEQVERGVAMIRSKGAWVWSGDILPQAVDCHLAVGRVDAARLLVAETTAGLSGVDAPLAHAALTACRARLAGATDDGDEAARPYREAIALHRDLGLPYRATQLVERAEEEARTDATALDARARSYDSLGATVDAARCRHRIRSTGVATPSRRGRRGYGSELSPRGQDVARLLADGHTNREIAQALFLSRRTVEEHVVKVRRKLNATSRHDIHL</sequence>
<dbReference type="SUPFAM" id="SSF46894">
    <property type="entry name" value="C-terminal effector domain of the bipartite response regulators"/>
    <property type="match status" value="1"/>
</dbReference>
<evidence type="ECO:0000256" key="2">
    <source>
        <dbReference type="ARBA" id="ARBA00023125"/>
    </source>
</evidence>
<dbReference type="AlphaFoldDB" id="K0JZ58"/>
<keyword evidence="1" id="KW-0805">Transcription regulation</keyword>
<dbReference type="STRING" id="1179773.BN6_22220"/>
<reference evidence="5 6" key="1">
    <citation type="journal article" date="2012" name="BMC Genomics">
        <title>Complete genome sequence of Saccharothrix espanaensis DSM 44229T and comparison to the other completely sequenced Pseudonocardiaceae.</title>
        <authorList>
            <person name="Strobel T."/>
            <person name="Al-Dilaimi A."/>
            <person name="Blom J."/>
            <person name="Gessner A."/>
            <person name="Kalinowski J."/>
            <person name="Luzhetska M."/>
            <person name="Puhler A."/>
            <person name="Szczepanowski R."/>
            <person name="Bechthold A."/>
            <person name="Ruckert C."/>
        </authorList>
    </citation>
    <scope>NUCLEOTIDE SEQUENCE [LARGE SCALE GENOMIC DNA]</scope>
    <source>
        <strain evidence="6">ATCC 51144 / DSM 44229 / JCM 9112 / NBRC 15066 / NRRL 15764</strain>
    </source>
</reference>
<dbReference type="InterPro" id="IPR000792">
    <property type="entry name" value="Tscrpt_reg_LuxR_C"/>
</dbReference>
<evidence type="ECO:0000313" key="5">
    <source>
        <dbReference type="EMBL" id="CCH29543.1"/>
    </source>
</evidence>
<dbReference type="PRINTS" id="PR00038">
    <property type="entry name" value="HTHLUXR"/>
</dbReference>
<evidence type="ECO:0000256" key="1">
    <source>
        <dbReference type="ARBA" id="ARBA00023015"/>
    </source>
</evidence>
<dbReference type="GO" id="GO:0006355">
    <property type="term" value="P:regulation of DNA-templated transcription"/>
    <property type="evidence" value="ECO:0007669"/>
    <property type="project" value="InterPro"/>
</dbReference>
<dbReference type="PANTHER" id="PTHR44688">
    <property type="entry name" value="DNA-BINDING TRANSCRIPTIONAL ACTIVATOR DEVR_DOSR"/>
    <property type="match status" value="1"/>
</dbReference>
<dbReference type="RefSeq" id="WP_015099655.1">
    <property type="nucleotide sequence ID" value="NC_019673.1"/>
</dbReference>
<evidence type="ECO:0000256" key="3">
    <source>
        <dbReference type="ARBA" id="ARBA00023163"/>
    </source>
</evidence>
<dbReference type="Gene3D" id="1.10.10.10">
    <property type="entry name" value="Winged helix-like DNA-binding domain superfamily/Winged helix DNA-binding domain"/>
    <property type="match status" value="1"/>
</dbReference>
<name>K0JZ58_SACES</name>
<dbReference type="Proteomes" id="UP000006281">
    <property type="component" value="Chromosome"/>
</dbReference>
<dbReference type="InterPro" id="IPR036388">
    <property type="entry name" value="WH-like_DNA-bd_sf"/>
</dbReference>
<keyword evidence="3" id="KW-0804">Transcription</keyword>
<dbReference type="EMBL" id="HE804045">
    <property type="protein sequence ID" value="CCH29543.1"/>
    <property type="molecule type" value="Genomic_DNA"/>
</dbReference>
<dbReference type="PROSITE" id="PS50043">
    <property type="entry name" value="HTH_LUXR_2"/>
    <property type="match status" value="1"/>
</dbReference>
<dbReference type="CDD" id="cd06170">
    <property type="entry name" value="LuxR_C_like"/>
    <property type="match status" value="1"/>
</dbReference>
<keyword evidence="2" id="KW-0238">DNA-binding</keyword>
<dbReference type="GO" id="GO:0003677">
    <property type="term" value="F:DNA binding"/>
    <property type="evidence" value="ECO:0007669"/>
    <property type="project" value="UniProtKB-KW"/>
</dbReference>
<dbReference type="PANTHER" id="PTHR44688:SF16">
    <property type="entry name" value="DNA-BINDING TRANSCRIPTIONAL ACTIVATOR DEVR_DOSR"/>
    <property type="match status" value="1"/>
</dbReference>
<dbReference type="eggNOG" id="COG2197">
    <property type="taxonomic scope" value="Bacteria"/>
</dbReference>
<protein>
    <submittedName>
        <fullName evidence="5">Large transcriptional regulator</fullName>
    </submittedName>
</protein>
<dbReference type="KEGG" id="sesp:BN6_22220"/>
<dbReference type="InterPro" id="IPR016032">
    <property type="entry name" value="Sig_transdc_resp-reg_C-effctor"/>
</dbReference>
<dbReference type="PATRIC" id="fig|1179773.3.peg.2215"/>
<evidence type="ECO:0000313" key="6">
    <source>
        <dbReference type="Proteomes" id="UP000006281"/>
    </source>
</evidence>